<comment type="caution">
    <text evidence="2">The sequence shown here is derived from an EMBL/GenBank/DDBJ whole genome shotgun (WGS) entry which is preliminary data.</text>
</comment>
<dbReference type="CDD" id="cd04301">
    <property type="entry name" value="NAT_SF"/>
    <property type="match status" value="1"/>
</dbReference>
<reference evidence="2 3" key="1">
    <citation type="submission" date="2020-04" db="EMBL/GenBank/DDBJ databases">
        <title>MicrobeNet Type strains.</title>
        <authorList>
            <person name="Nicholson A.C."/>
        </authorList>
    </citation>
    <scope>NUCLEOTIDE SEQUENCE [LARGE SCALE GENOMIC DNA]</scope>
    <source>
        <strain evidence="2 3">DSM 22768</strain>
    </source>
</reference>
<dbReference type="Proteomes" id="UP000532121">
    <property type="component" value="Unassembled WGS sequence"/>
</dbReference>
<protein>
    <submittedName>
        <fullName evidence="2">GNAT family N-acetyltransferase</fullName>
    </submittedName>
</protein>
<dbReference type="Gene3D" id="3.40.630.30">
    <property type="match status" value="1"/>
</dbReference>
<dbReference type="InterPro" id="IPR000182">
    <property type="entry name" value="GNAT_dom"/>
</dbReference>
<gene>
    <name evidence="2" type="ORF">HHO37_07805</name>
</gene>
<dbReference type="Pfam" id="PF13508">
    <property type="entry name" value="Acetyltransf_7"/>
    <property type="match status" value="1"/>
</dbReference>
<dbReference type="GO" id="GO:0016747">
    <property type="term" value="F:acyltransferase activity, transferring groups other than amino-acyl groups"/>
    <property type="evidence" value="ECO:0007669"/>
    <property type="project" value="InterPro"/>
</dbReference>
<dbReference type="InterPro" id="IPR016181">
    <property type="entry name" value="Acyl_CoA_acyltransferase"/>
</dbReference>
<feature type="domain" description="N-acetyltransferase" evidence="1">
    <location>
        <begin position="6"/>
        <end position="152"/>
    </location>
</feature>
<dbReference type="RefSeq" id="WP_193523786.1">
    <property type="nucleotide sequence ID" value="NZ_JABASA010000016.1"/>
</dbReference>
<organism evidence="2 3">
    <name type="scientific">Streptococcus ratti</name>
    <dbReference type="NCBI Taxonomy" id="1341"/>
    <lineage>
        <taxon>Bacteria</taxon>
        <taxon>Bacillati</taxon>
        <taxon>Bacillota</taxon>
        <taxon>Bacilli</taxon>
        <taxon>Lactobacillales</taxon>
        <taxon>Streptococcaceae</taxon>
        <taxon>Streptococcus</taxon>
    </lineage>
</organism>
<dbReference type="SUPFAM" id="SSF55729">
    <property type="entry name" value="Acyl-CoA N-acyltransferases (Nat)"/>
    <property type="match status" value="1"/>
</dbReference>
<dbReference type="PROSITE" id="PS51186">
    <property type="entry name" value="GNAT"/>
    <property type="match status" value="1"/>
</dbReference>
<evidence type="ECO:0000259" key="1">
    <source>
        <dbReference type="PROSITE" id="PS51186"/>
    </source>
</evidence>
<dbReference type="AlphaFoldDB" id="A0A7X9LGT7"/>
<dbReference type="EMBL" id="JABASA010000016">
    <property type="protein sequence ID" value="NMD49565.1"/>
    <property type="molecule type" value="Genomic_DNA"/>
</dbReference>
<sequence length="177" mass="20679">MTLTEQKVRFFSKAYRDVKSLYLSAFPPNERLPYILLLANSLRPLATCYAYYDKEQFVGFTYILESREQVFVLFLAVNESVRSKGYGSVILAQIREYAGVRPLILTIEPLEKEAPNIEQRRQRLAFYERNGYQLTSHYYFEGQERYQVLTTDQNVDLEHFQKLVKKAVLGLVSIAVN</sequence>
<proteinExistence type="predicted"/>
<accession>A0A7X9LGT7</accession>
<name>A0A7X9LGT7_STRRT</name>
<evidence type="ECO:0000313" key="2">
    <source>
        <dbReference type="EMBL" id="NMD49565.1"/>
    </source>
</evidence>
<evidence type="ECO:0000313" key="3">
    <source>
        <dbReference type="Proteomes" id="UP000532121"/>
    </source>
</evidence>